<feature type="region of interest" description="Disordered" evidence="2">
    <location>
        <begin position="1"/>
        <end position="93"/>
    </location>
</feature>
<keyword evidence="5" id="KW-1185">Reference proteome</keyword>
<gene>
    <name evidence="4" type="ORF">BDN70DRAFT_998531</name>
</gene>
<feature type="compositionally biased region" description="Polar residues" evidence="2">
    <location>
        <begin position="67"/>
        <end position="78"/>
    </location>
</feature>
<dbReference type="InterPro" id="IPR056884">
    <property type="entry name" value="NPHP3-like_N"/>
</dbReference>
<dbReference type="Pfam" id="PF24883">
    <property type="entry name" value="NPHP3_N"/>
    <property type="match status" value="1"/>
</dbReference>
<evidence type="ECO:0000313" key="5">
    <source>
        <dbReference type="Proteomes" id="UP000807469"/>
    </source>
</evidence>
<reference evidence="4" key="1">
    <citation type="submission" date="2020-11" db="EMBL/GenBank/DDBJ databases">
        <authorList>
            <consortium name="DOE Joint Genome Institute"/>
            <person name="Ahrendt S."/>
            <person name="Riley R."/>
            <person name="Andreopoulos W."/>
            <person name="Labutti K."/>
            <person name="Pangilinan J."/>
            <person name="Ruiz-Duenas F.J."/>
            <person name="Barrasa J.M."/>
            <person name="Sanchez-Garcia M."/>
            <person name="Camarero S."/>
            <person name="Miyauchi S."/>
            <person name="Serrano A."/>
            <person name="Linde D."/>
            <person name="Babiker R."/>
            <person name="Drula E."/>
            <person name="Ayuso-Fernandez I."/>
            <person name="Pacheco R."/>
            <person name="Padilla G."/>
            <person name="Ferreira P."/>
            <person name="Barriuso J."/>
            <person name="Kellner H."/>
            <person name="Castanera R."/>
            <person name="Alfaro M."/>
            <person name="Ramirez L."/>
            <person name="Pisabarro A.G."/>
            <person name="Kuo A."/>
            <person name="Tritt A."/>
            <person name="Lipzen A."/>
            <person name="He G."/>
            <person name="Yan M."/>
            <person name="Ng V."/>
            <person name="Cullen D."/>
            <person name="Martin F."/>
            <person name="Rosso M.-N."/>
            <person name="Henrissat B."/>
            <person name="Hibbett D."/>
            <person name="Martinez A.T."/>
            <person name="Grigoriev I.V."/>
        </authorList>
    </citation>
    <scope>NUCLEOTIDE SEQUENCE</scope>
    <source>
        <strain evidence="4">CIRM-BRFM 674</strain>
    </source>
</reference>
<keyword evidence="1" id="KW-0677">Repeat</keyword>
<dbReference type="OrthoDB" id="5967843at2759"/>
<organism evidence="4 5">
    <name type="scientific">Pholiota conissans</name>
    <dbReference type="NCBI Taxonomy" id="109636"/>
    <lineage>
        <taxon>Eukaryota</taxon>
        <taxon>Fungi</taxon>
        <taxon>Dikarya</taxon>
        <taxon>Basidiomycota</taxon>
        <taxon>Agaricomycotina</taxon>
        <taxon>Agaricomycetes</taxon>
        <taxon>Agaricomycetidae</taxon>
        <taxon>Agaricales</taxon>
        <taxon>Agaricineae</taxon>
        <taxon>Strophariaceae</taxon>
        <taxon>Pholiota</taxon>
    </lineage>
</organism>
<feature type="domain" description="Nephrocystin 3-like N-terminal" evidence="3">
    <location>
        <begin position="176"/>
        <end position="334"/>
    </location>
</feature>
<dbReference type="SUPFAM" id="SSF52540">
    <property type="entry name" value="P-loop containing nucleoside triphosphate hydrolases"/>
    <property type="match status" value="1"/>
</dbReference>
<name>A0A9P6CT32_9AGAR</name>
<evidence type="ECO:0000256" key="2">
    <source>
        <dbReference type="SAM" id="MobiDB-lite"/>
    </source>
</evidence>
<dbReference type="PANTHER" id="PTHR10039:SF5">
    <property type="entry name" value="NACHT DOMAIN-CONTAINING PROTEIN"/>
    <property type="match status" value="1"/>
</dbReference>
<dbReference type="EMBL" id="MU155638">
    <property type="protein sequence ID" value="KAF9471699.1"/>
    <property type="molecule type" value="Genomic_DNA"/>
</dbReference>
<dbReference type="AlphaFoldDB" id="A0A9P6CT32"/>
<evidence type="ECO:0000313" key="4">
    <source>
        <dbReference type="EMBL" id="KAF9471699.1"/>
    </source>
</evidence>
<comment type="caution">
    <text evidence="4">The sequence shown here is derived from an EMBL/GenBank/DDBJ whole genome shotgun (WGS) entry which is preliminary data.</text>
</comment>
<dbReference type="Gene3D" id="3.40.50.300">
    <property type="entry name" value="P-loop containing nucleotide triphosphate hydrolases"/>
    <property type="match status" value="1"/>
</dbReference>
<evidence type="ECO:0000259" key="3">
    <source>
        <dbReference type="Pfam" id="PF24883"/>
    </source>
</evidence>
<proteinExistence type="predicted"/>
<sequence length="441" mass="49595">MHAERDGNIAQLPHHKHRKEIQRRNSVGSGSSESKSSDYHGSHRGRSNAIRNMGIPNGSRKGKVMIGQNNVRSASSESRTSKDHGSHIGANSTLIRDDMQQIPRLHIAPGMFNGSQNVVISGGSFANVIPVYDRRGLKLLTKHVAHTAFHNSAQRIDPPRCHPKTRKEVLDIMFEWIMRSEHRGEWIMWLNGAAGAGKSAIMQSLAERCLAYESLIVVASFFFFRSDSTRNSIGPLVATLAYQLIQAIPEVSDDIQHVVGENPLIFNQAIETQLQQLIVQPYLRLPAHLRLPFVVFIDGLDECVDHIEQATLIKVFANISRTHDACIVFLIASRREPQIETAFGKKRVTGILQTISLDQLSVTQTTSDIWSFVTAKFNDIKKTHLRKHYLPADWPQESSIETIVNKSSGQFIYAFSCHEFYLDTTHTAIDSVINYREYPNP</sequence>
<dbReference type="InterPro" id="IPR027417">
    <property type="entry name" value="P-loop_NTPase"/>
</dbReference>
<protein>
    <recommendedName>
        <fullName evidence="3">Nephrocystin 3-like N-terminal domain-containing protein</fullName>
    </recommendedName>
</protein>
<dbReference type="PANTHER" id="PTHR10039">
    <property type="entry name" value="AMELOGENIN"/>
    <property type="match status" value="1"/>
</dbReference>
<dbReference type="Proteomes" id="UP000807469">
    <property type="component" value="Unassembled WGS sequence"/>
</dbReference>
<evidence type="ECO:0000256" key="1">
    <source>
        <dbReference type="ARBA" id="ARBA00022737"/>
    </source>
</evidence>
<accession>A0A9P6CT32</accession>